<dbReference type="InterPro" id="IPR041685">
    <property type="entry name" value="AAA_GajA/Old/RecF-like"/>
</dbReference>
<dbReference type="Pfam" id="PF13175">
    <property type="entry name" value="AAA_15"/>
    <property type="match status" value="1"/>
</dbReference>
<name>A0AB38BKL1_9LACT</name>
<feature type="domain" description="DUF3696" evidence="1">
    <location>
        <begin position="382"/>
        <end position="425"/>
    </location>
</feature>
<accession>A0AB38BKL1</accession>
<dbReference type="PANTHER" id="PTHR43581">
    <property type="entry name" value="ATP/GTP PHOSPHATASE"/>
    <property type="match status" value="1"/>
</dbReference>
<comment type="caution">
    <text evidence="4">The sequence shown here is derived from an EMBL/GenBank/DDBJ whole genome shotgun (WGS) entry which is preliminary data.</text>
</comment>
<dbReference type="Proteomes" id="UP000199686">
    <property type="component" value="Unassembled WGS sequence"/>
</dbReference>
<keyword evidence="5" id="KW-1185">Reference proteome</keyword>
<dbReference type="EMBL" id="FJMZ01000019">
    <property type="protein sequence ID" value="SBO15729.1"/>
    <property type="molecule type" value="Genomic_DNA"/>
</dbReference>
<dbReference type="SUPFAM" id="SSF52540">
    <property type="entry name" value="P-loop containing nucleoside triphosphate hydrolases"/>
    <property type="match status" value="1"/>
</dbReference>
<sequence>MLTNVQIKNFKCYEDENTFDLNGITIVSGTNSSGKSSLLQAIYLLTQNKTSNYTYLALNSELNLGGFSDVLNKSKGNIESLELSFTYEKSLLENYNLDYLDVNLVYRNPNTFKNLPVKPFETNPILSKIEVYSLDADRQPHEYSIEIDDSKELEVKYHISSELDNGYCKLNGFVPEPIIFEENMKKIVSDNLEKIITLLKMINNENIRYIKAFRNDNLDSANGISTGNLGLSGENTAKVISQNQSLTTDLSIDGINKFSYIFDYWIKKLLGKEYKVISKMIDSNKYKIIITNTETNYEFSLDQIGFGVSQLLPVFTLLLTSKKNDVILIENPEVHLHPKLQSVFIDFCIFIFNNNRKLIIETHSEHIVNKLRINIKKDLIISNRVNILFFEQSNGQLRHSDIEIFEDGRIKSWPADFFDQTYYDLLGLIE</sequence>
<gene>
    <name evidence="4" type="ORF">SAMN04488507_104812</name>
    <name evidence="3" type="ORF">TFLO_1750</name>
</gene>
<organism evidence="4 6">
    <name type="scientific">Trichococcus flocculiformis</name>
    <dbReference type="NCBI Taxonomy" id="82803"/>
    <lineage>
        <taxon>Bacteria</taxon>
        <taxon>Bacillati</taxon>
        <taxon>Bacillota</taxon>
        <taxon>Bacilli</taxon>
        <taxon>Lactobacillales</taxon>
        <taxon>Carnobacteriaceae</taxon>
        <taxon>Trichococcus</taxon>
    </lineage>
</organism>
<evidence type="ECO:0000259" key="2">
    <source>
        <dbReference type="Pfam" id="PF13175"/>
    </source>
</evidence>
<dbReference type="InterPro" id="IPR051396">
    <property type="entry name" value="Bact_Antivir_Def_Nuclease"/>
</dbReference>
<dbReference type="RefSeq" id="WP_086989181.1">
    <property type="nucleotide sequence ID" value="NZ_FJMZ01000019.1"/>
</dbReference>
<dbReference type="InterPro" id="IPR027417">
    <property type="entry name" value="P-loop_NTPase"/>
</dbReference>
<reference evidence="3 5" key="1">
    <citation type="submission" date="2016-02" db="EMBL/GenBank/DDBJ databases">
        <authorList>
            <person name="Strepis N."/>
        </authorList>
    </citation>
    <scope>NUCLEOTIDE SEQUENCE [LARGE SCALE GENOMIC DNA]</scope>
    <source>
        <strain evidence="3">Trichococcus flocculiformis</strain>
    </source>
</reference>
<feature type="domain" description="Endonuclease GajA/Old nuclease/RecF-like AAA" evidence="2">
    <location>
        <begin position="1"/>
        <end position="368"/>
    </location>
</feature>
<evidence type="ECO:0000313" key="4">
    <source>
        <dbReference type="EMBL" id="SFI09144.1"/>
    </source>
</evidence>
<reference evidence="4 6" key="2">
    <citation type="submission" date="2016-10" db="EMBL/GenBank/DDBJ databases">
        <authorList>
            <person name="Varghese N."/>
            <person name="Submissions S."/>
        </authorList>
    </citation>
    <scope>NUCLEOTIDE SEQUENCE [LARGE SCALE GENOMIC DNA]</scope>
    <source>
        <strain evidence="4 6">DSM 2094</strain>
    </source>
</reference>
<evidence type="ECO:0000313" key="6">
    <source>
        <dbReference type="Proteomes" id="UP000199686"/>
    </source>
</evidence>
<dbReference type="Gene3D" id="3.40.50.300">
    <property type="entry name" value="P-loop containing nucleotide triphosphate hydrolases"/>
    <property type="match status" value="1"/>
</dbReference>
<dbReference type="EMBL" id="FOQC01000048">
    <property type="protein sequence ID" value="SFI09144.1"/>
    <property type="molecule type" value="Genomic_DNA"/>
</dbReference>
<dbReference type="Pfam" id="PF12476">
    <property type="entry name" value="DUF3696"/>
    <property type="match status" value="1"/>
</dbReference>
<dbReference type="PANTHER" id="PTHR43581:SF2">
    <property type="entry name" value="EXCINUCLEASE ATPASE SUBUNIT"/>
    <property type="match status" value="1"/>
</dbReference>
<dbReference type="AlphaFoldDB" id="A0AB38BKL1"/>
<evidence type="ECO:0000313" key="5">
    <source>
        <dbReference type="Proteomes" id="UP000195947"/>
    </source>
</evidence>
<dbReference type="InterPro" id="IPR022532">
    <property type="entry name" value="DUF3696"/>
</dbReference>
<dbReference type="Proteomes" id="UP000195947">
    <property type="component" value="Unassembled WGS sequence"/>
</dbReference>
<evidence type="ECO:0000259" key="1">
    <source>
        <dbReference type="Pfam" id="PF12476"/>
    </source>
</evidence>
<evidence type="ECO:0000313" key="3">
    <source>
        <dbReference type="EMBL" id="SBO15729.1"/>
    </source>
</evidence>
<protein>
    <submittedName>
        <fullName evidence="3">Atpase aaa-type core</fullName>
    </submittedName>
</protein>
<dbReference type="InterPro" id="IPR014592">
    <property type="entry name" value="P-loop_UCP034888"/>
</dbReference>
<proteinExistence type="predicted"/>
<dbReference type="PIRSF" id="PIRSF034888">
    <property type="entry name" value="P-loop_UCP034888"/>
    <property type="match status" value="1"/>
</dbReference>